<dbReference type="Proteomes" id="UP000324974">
    <property type="component" value="Chromosome"/>
</dbReference>
<dbReference type="GO" id="GO:0006352">
    <property type="term" value="P:DNA-templated transcription initiation"/>
    <property type="evidence" value="ECO:0007669"/>
    <property type="project" value="InterPro"/>
</dbReference>
<gene>
    <name evidence="8" type="ORF">PX52LOC_03986</name>
</gene>
<dbReference type="InterPro" id="IPR013324">
    <property type="entry name" value="RNA_pol_sigma_r3/r4-like"/>
</dbReference>
<dbReference type="InterPro" id="IPR014284">
    <property type="entry name" value="RNA_pol_sigma-70_dom"/>
</dbReference>
<dbReference type="InterPro" id="IPR009042">
    <property type="entry name" value="RNA_pol_sigma70_r1_2"/>
</dbReference>
<evidence type="ECO:0000313" key="9">
    <source>
        <dbReference type="Proteomes" id="UP000324974"/>
    </source>
</evidence>
<dbReference type="GO" id="GO:0016987">
    <property type="term" value="F:sigma factor activity"/>
    <property type="evidence" value="ECO:0007669"/>
    <property type="project" value="UniProtKB-KW"/>
</dbReference>
<dbReference type="NCBIfam" id="TIGR02937">
    <property type="entry name" value="sigma70-ECF"/>
    <property type="match status" value="1"/>
</dbReference>
<dbReference type="InterPro" id="IPR000943">
    <property type="entry name" value="RNA_pol_sigma70"/>
</dbReference>
<feature type="compositionally biased region" description="Acidic residues" evidence="6">
    <location>
        <begin position="22"/>
        <end position="35"/>
    </location>
</feature>
<keyword evidence="9" id="KW-1185">Reference proteome</keyword>
<sequence>MPVDNDLFTKSLRTKEPHLSIDDEDDLDEPDDVDEDTALEATDEQIAEQVVEESSSSSDDALGLYLRQMGEIRLLNRTEELSIAEHLERTRTRFRHAALYCTRIVGRAMYTFERVLAGHAPIDPTIDVYSTVEMRMSRAQILSRMPHNLPLVRRLLHEEADAFSTGLKLDLMDDTVWQRNRFRRLMKVNRLMAELSPRTELLEQWVDELADMADEMKHLVRAVDGQFSDYPEPAQRLTDAQNKIHMTAGELFAAVRVLKKRRHAYQIVRRQLAEANLRLVVSIAKNYRNRGLPFADLIQEGNRGLMRAVDKYEHRRGFKFGTYATWWIRQGVQRALADNARTVRVPCHQIGLLAKMERKRNELTVATGREPTNEELSAALGVKEEETRSLRLVGRQPMSLHDPIGGDGERSVEDFLSGAEVPNPGEHVDQRLLKERINEVLRSLAPREREVIELRYGLKDGTPRTLDDVAKHYGITRERIRQIEARGLLKLRQPTRMNRLEQFTDDQLN</sequence>
<reference evidence="9" key="1">
    <citation type="submission" date="2019-08" db="EMBL/GenBank/DDBJ databases">
        <title>Limnoglobus roseus gen. nov., sp. nov., a novel freshwater planctomycete with a giant genome from the family Gemmataceae.</title>
        <authorList>
            <person name="Kulichevskaya I.S."/>
            <person name="Naumoff D.G."/>
            <person name="Miroshnikov K."/>
            <person name="Ivanova A."/>
            <person name="Philippov D.A."/>
            <person name="Hakobyan A."/>
            <person name="Rijpstra I.C."/>
            <person name="Sinninghe Damste J.S."/>
            <person name="Liesack W."/>
            <person name="Dedysh S.N."/>
        </authorList>
    </citation>
    <scope>NUCLEOTIDE SEQUENCE [LARGE SCALE GENOMIC DNA]</scope>
    <source>
        <strain evidence="9">PX52</strain>
    </source>
</reference>
<name>A0A5C1AE66_9BACT</name>
<dbReference type="InterPro" id="IPR050239">
    <property type="entry name" value="Sigma-70_RNA_pol_init_factors"/>
</dbReference>
<dbReference type="KEGG" id="lrs:PX52LOC_03986"/>
<dbReference type="PANTHER" id="PTHR30603">
    <property type="entry name" value="RNA POLYMERASE SIGMA FACTOR RPO"/>
    <property type="match status" value="1"/>
</dbReference>
<evidence type="ECO:0000256" key="1">
    <source>
        <dbReference type="ARBA" id="ARBA00007788"/>
    </source>
</evidence>
<dbReference type="Pfam" id="PF00140">
    <property type="entry name" value="Sigma70_r1_2"/>
    <property type="match status" value="1"/>
</dbReference>
<dbReference type="GO" id="GO:0003677">
    <property type="term" value="F:DNA binding"/>
    <property type="evidence" value="ECO:0007669"/>
    <property type="project" value="UniProtKB-KW"/>
</dbReference>
<dbReference type="Gene3D" id="1.20.120.1810">
    <property type="match status" value="1"/>
</dbReference>
<dbReference type="Gene3D" id="1.10.601.10">
    <property type="entry name" value="RNA Polymerase Primary Sigma Factor"/>
    <property type="match status" value="1"/>
</dbReference>
<dbReference type="InterPro" id="IPR007624">
    <property type="entry name" value="RNA_pol_sigma70_r3"/>
</dbReference>
<keyword evidence="3" id="KW-0731">Sigma factor</keyword>
<evidence type="ECO:0000256" key="4">
    <source>
        <dbReference type="ARBA" id="ARBA00023125"/>
    </source>
</evidence>
<evidence type="ECO:0000256" key="3">
    <source>
        <dbReference type="ARBA" id="ARBA00023082"/>
    </source>
</evidence>
<dbReference type="CDD" id="cd06171">
    <property type="entry name" value="Sigma70_r4"/>
    <property type="match status" value="1"/>
</dbReference>
<dbReference type="EMBL" id="CP042425">
    <property type="protein sequence ID" value="QEL17010.1"/>
    <property type="molecule type" value="Genomic_DNA"/>
</dbReference>
<protein>
    <submittedName>
        <fullName evidence="8">RNA polymerase sigma factor RpoD/SigA</fullName>
    </submittedName>
</protein>
<evidence type="ECO:0000256" key="6">
    <source>
        <dbReference type="SAM" id="MobiDB-lite"/>
    </source>
</evidence>
<keyword evidence="2" id="KW-0805">Transcription regulation</keyword>
<evidence type="ECO:0000256" key="2">
    <source>
        <dbReference type="ARBA" id="ARBA00023015"/>
    </source>
</evidence>
<evidence type="ECO:0000259" key="7">
    <source>
        <dbReference type="PROSITE" id="PS00716"/>
    </source>
</evidence>
<organism evidence="8 9">
    <name type="scientific">Limnoglobus roseus</name>
    <dbReference type="NCBI Taxonomy" id="2598579"/>
    <lineage>
        <taxon>Bacteria</taxon>
        <taxon>Pseudomonadati</taxon>
        <taxon>Planctomycetota</taxon>
        <taxon>Planctomycetia</taxon>
        <taxon>Gemmatales</taxon>
        <taxon>Gemmataceae</taxon>
        <taxon>Limnoglobus</taxon>
    </lineage>
</organism>
<dbReference type="RefSeq" id="WP_246173771.1">
    <property type="nucleotide sequence ID" value="NZ_CP042425.1"/>
</dbReference>
<keyword evidence="4" id="KW-0238">DNA-binding</keyword>
<dbReference type="PANTHER" id="PTHR30603:SF60">
    <property type="entry name" value="RNA POLYMERASE SIGMA FACTOR RPOD"/>
    <property type="match status" value="1"/>
</dbReference>
<proteinExistence type="inferred from homology"/>
<dbReference type="SUPFAM" id="SSF88946">
    <property type="entry name" value="Sigma2 domain of RNA polymerase sigma factors"/>
    <property type="match status" value="1"/>
</dbReference>
<dbReference type="Pfam" id="PF04539">
    <property type="entry name" value="Sigma70_r3"/>
    <property type="match status" value="1"/>
</dbReference>
<dbReference type="Pfam" id="PF04545">
    <property type="entry name" value="Sigma70_r4"/>
    <property type="match status" value="1"/>
</dbReference>
<dbReference type="Pfam" id="PF04542">
    <property type="entry name" value="Sigma70_r2"/>
    <property type="match status" value="1"/>
</dbReference>
<dbReference type="InterPro" id="IPR007627">
    <property type="entry name" value="RNA_pol_sigma70_r2"/>
</dbReference>
<keyword evidence="5" id="KW-0804">Transcription</keyword>
<dbReference type="Gene3D" id="1.10.10.10">
    <property type="entry name" value="Winged helix-like DNA-binding domain superfamily/Winged helix DNA-binding domain"/>
    <property type="match status" value="2"/>
</dbReference>
<dbReference type="InterPro" id="IPR007630">
    <property type="entry name" value="RNA_pol_sigma70_r4"/>
</dbReference>
<dbReference type="PRINTS" id="PR00046">
    <property type="entry name" value="SIGMA70FCT"/>
</dbReference>
<dbReference type="SUPFAM" id="SSF88659">
    <property type="entry name" value="Sigma3 and sigma4 domains of RNA polymerase sigma factors"/>
    <property type="match status" value="2"/>
</dbReference>
<feature type="region of interest" description="Disordered" evidence="6">
    <location>
        <begin position="1"/>
        <end position="35"/>
    </location>
</feature>
<dbReference type="PROSITE" id="PS00716">
    <property type="entry name" value="SIGMA70_2"/>
    <property type="match status" value="1"/>
</dbReference>
<evidence type="ECO:0000313" key="8">
    <source>
        <dbReference type="EMBL" id="QEL17010.1"/>
    </source>
</evidence>
<comment type="similarity">
    <text evidence="1">Belongs to the sigma-70 factor family.</text>
</comment>
<dbReference type="AlphaFoldDB" id="A0A5C1AE66"/>
<accession>A0A5C1AE66</accession>
<dbReference type="InterPro" id="IPR013325">
    <property type="entry name" value="RNA_pol_sigma_r2"/>
</dbReference>
<feature type="domain" description="RNA polymerase sigma-70" evidence="7">
    <location>
        <begin position="465"/>
        <end position="491"/>
    </location>
</feature>
<dbReference type="InterPro" id="IPR036388">
    <property type="entry name" value="WH-like_DNA-bd_sf"/>
</dbReference>
<evidence type="ECO:0000256" key="5">
    <source>
        <dbReference type="ARBA" id="ARBA00023163"/>
    </source>
</evidence>